<evidence type="ECO:0000313" key="3">
    <source>
        <dbReference type="EMBL" id="TYK06255.1"/>
    </source>
</evidence>
<comment type="caution">
    <text evidence="2">The sequence shown here is derived from an EMBL/GenBank/DDBJ whole genome shotgun (WGS) entry which is preliminary data.</text>
</comment>
<dbReference type="Proteomes" id="UP000321393">
    <property type="component" value="Unassembled WGS sequence"/>
</dbReference>
<dbReference type="EMBL" id="SSTD01013559">
    <property type="protein sequence ID" value="TYK06255.1"/>
    <property type="molecule type" value="Genomic_DNA"/>
</dbReference>
<dbReference type="EMBL" id="SSTE01005050">
    <property type="protein sequence ID" value="KAA0061207.1"/>
    <property type="molecule type" value="Genomic_DNA"/>
</dbReference>
<feature type="signal peptide" evidence="1">
    <location>
        <begin position="1"/>
        <end position="16"/>
    </location>
</feature>
<reference evidence="4 5" key="1">
    <citation type="submission" date="2019-08" db="EMBL/GenBank/DDBJ databases">
        <title>Draft genome sequences of two oriental melons (Cucumis melo L. var makuwa).</title>
        <authorList>
            <person name="Kwon S.-Y."/>
        </authorList>
    </citation>
    <scope>NUCLEOTIDE SEQUENCE [LARGE SCALE GENOMIC DNA]</scope>
    <source>
        <strain evidence="5">cv. Chang Bougi</strain>
        <strain evidence="4">cv. SW 3</strain>
        <tissue evidence="2">Leaf</tissue>
    </source>
</reference>
<evidence type="ECO:0000313" key="2">
    <source>
        <dbReference type="EMBL" id="KAA0061207.1"/>
    </source>
</evidence>
<protein>
    <submittedName>
        <fullName evidence="2">Flocculation protein FLO11-like</fullName>
    </submittedName>
</protein>
<organism evidence="2 4">
    <name type="scientific">Cucumis melo var. makuwa</name>
    <name type="common">Oriental melon</name>
    <dbReference type="NCBI Taxonomy" id="1194695"/>
    <lineage>
        <taxon>Eukaryota</taxon>
        <taxon>Viridiplantae</taxon>
        <taxon>Streptophyta</taxon>
        <taxon>Embryophyta</taxon>
        <taxon>Tracheophyta</taxon>
        <taxon>Spermatophyta</taxon>
        <taxon>Magnoliopsida</taxon>
        <taxon>eudicotyledons</taxon>
        <taxon>Gunneridae</taxon>
        <taxon>Pentapetalae</taxon>
        <taxon>rosids</taxon>
        <taxon>fabids</taxon>
        <taxon>Cucurbitales</taxon>
        <taxon>Cucurbitaceae</taxon>
        <taxon>Benincaseae</taxon>
        <taxon>Cucumis</taxon>
    </lineage>
</organism>
<evidence type="ECO:0000313" key="4">
    <source>
        <dbReference type="Proteomes" id="UP000321393"/>
    </source>
</evidence>
<gene>
    <name evidence="3" type="ORF">E5676_scaffold157G00300</name>
    <name evidence="2" type="ORF">E6C27_scaffold455G00340</name>
</gene>
<dbReference type="Proteomes" id="UP000321947">
    <property type="component" value="Unassembled WGS sequence"/>
</dbReference>
<evidence type="ECO:0000313" key="5">
    <source>
        <dbReference type="Proteomes" id="UP000321947"/>
    </source>
</evidence>
<keyword evidence="1" id="KW-0732">Signal</keyword>
<accession>A0A5A7V2V5</accession>
<feature type="chain" id="PRO_5042722330" evidence="1">
    <location>
        <begin position="17"/>
        <end position="346"/>
    </location>
</feature>
<evidence type="ECO:0000256" key="1">
    <source>
        <dbReference type="SAM" id="SignalP"/>
    </source>
</evidence>
<name>A0A5A7V2V5_CUCMM</name>
<sequence>MGSIWLIVHFRPSCLGYTLSACEVSPPRDVFHRSTNCGKSSIPHASSLVTLSSLQSLEDSYETDEDEYGEEIDDDYVFVSKETHVPEETTVPDVDAAPSCVNITLEPQSTKVPSDYHSSIASRGLTSGVCQQASYLDESNIFDKYQSRSAILELIRNVGVYALLFLQNYSISFLGITLPVDYSLSYSTPENLVEELPGFTNWISSSHASTISTSLGHFIYLISNGSRLLSGFLLSQHPTTQAPIDAVGTAPKVIFLSMDPPVANPSLGQPVVVVMVLANRLWVSFVYLSADWDEVNILIATWDLCSDAKILAVMIFVDGFLKIKVGSLKGKFVSKWSHLLYDVQIH</sequence>
<dbReference type="AlphaFoldDB" id="A0A5A7V2V5"/>
<proteinExistence type="predicted"/>